<name>A0A7J7KYN0_9MAGN</name>
<comment type="caution">
    <text evidence="3">The sequence shown here is derived from an EMBL/GenBank/DDBJ whole genome shotgun (WGS) entry which is preliminary data.</text>
</comment>
<protein>
    <recommendedName>
        <fullName evidence="2">CCD97-like C-terminal domain-containing protein</fullName>
    </recommendedName>
</protein>
<sequence length="271" mass="32145">MSNSTMEDIAQRLSSLDSLYFPRKQQQKAVDPSQRKSILFDLLINDAPVFLERYGTHLTQQELQQFETLKDDYEVNWHLNHLRSYLSPTSEEVRSRSVTVKNRRRAYLNKLVLEGSYFSEEAMREREPYLHHEFVGKFQDPSVRGTVRPGEMWSETLMRWSEEAILVEKIRGEQQRLGVDEKDWVGSAPRVEMKEEEEEEEEEEEGENKREELHSELEVEDGVYTEDQGCLGITRIRCVCTIHEGKWILRFDEERDDMWRNITASDYGREE</sequence>
<feature type="compositionally biased region" description="Basic and acidic residues" evidence="1">
    <location>
        <begin position="207"/>
        <end position="217"/>
    </location>
</feature>
<evidence type="ECO:0000313" key="4">
    <source>
        <dbReference type="Proteomes" id="UP000541444"/>
    </source>
</evidence>
<dbReference type="EMBL" id="JACGCM010002784">
    <property type="protein sequence ID" value="KAF6135476.1"/>
    <property type="molecule type" value="Genomic_DNA"/>
</dbReference>
<feature type="domain" description="CCD97-like C-terminal" evidence="2">
    <location>
        <begin position="102"/>
        <end position="212"/>
    </location>
</feature>
<evidence type="ECO:0000259" key="2">
    <source>
        <dbReference type="Pfam" id="PF09747"/>
    </source>
</evidence>
<gene>
    <name evidence="3" type="ORF">GIB67_015329</name>
</gene>
<dbReference type="Pfam" id="PF09747">
    <property type="entry name" value="CCD97-like_C"/>
    <property type="match status" value="1"/>
</dbReference>
<dbReference type="AlphaFoldDB" id="A0A7J7KYN0"/>
<feature type="region of interest" description="Disordered" evidence="1">
    <location>
        <begin position="187"/>
        <end position="221"/>
    </location>
</feature>
<organism evidence="3 4">
    <name type="scientific">Kingdonia uniflora</name>
    <dbReference type="NCBI Taxonomy" id="39325"/>
    <lineage>
        <taxon>Eukaryota</taxon>
        <taxon>Viridiplantae</taxon>
        <taxon>Streptophyta</taxon>
        <taxon>Embryophyta</taxon>
        <taxon>Tracheophyta</taxon>
        <taxon>Spermatophyta</taxon>
        <taxon>Magnoliopsida</taxon>
        <taxon>Ranunculales</taxon>
        <taxon>Circaeasteraceae</taxon>
        <taxon>Kingdonia</taxon>
    </lineage>
</organism>
<feature type="compositionally biased region" description="Acidic residues" evidence="1">
    <location>
        <begin position="194"/>
        <end position="206"/>
    </location>
</feature>
<dbReference type="OrthoDB" id="333176at2759"/>
<dbReference type="InterPro" id="IPR018613">
    <property type="entry name" value="Ccdc97-like"/>
</dbReference>
<proteinExistence type="predicted"/>
<dbReference type="PANTHER" id="PTHR31840">
    <property type="entry name" value="COILED-COIL DOMAIN-CONTAINING PROTEIN 97"/>
    <property type="match status" value="1"/>
</dbReference>
<dbReference type="Proteomes" id="UP000541444">
    <property type="component" value="Unassembled WGS sequence"/>
</dbReference>
<keyword evidence="4" id="KW-1185">Reference proteome</keyword>
<evidence type="ECO:0000313" key="3">
    <source>
        <dbReference type="EMBL" id="KAF6135476.1"/>
    </source>
</evidence>
<reference evidence="3 4" key="1">
    <citation type="journal article" date="2020" name="IScience">
        <title>Genome Sequencing of the Endangered Kingdonia uniflora (Circaeasteraceae, Ranunculales) Reveals Potential Mechanisms of Evolutionary Specialization.</title>
        <authorList>
            <person name="Sun Y."/>
            <person name="Deng T."/>
            <person name="Zhang A."/>
            <person name="Moore M.J."/>
            <person name="Landis J.B."/>
            <person name="Lin N."/>
            <person name="Zhang H."/>
            <person name="Zhang X."/>
            <person name="Huang J."/>
            <person name="Zhang X."/>
            <person name="Sun H."/>
            <person name="Wang H."/>
        </authorList>
    </citation>
    <scope>NUCLEOTIDE SEQUENCE [LARGE SCALE GENOMIC DNA]</scope>
    <source>
        <strain evidence="3">TB1705</strain>
        <tissue evidence="3">Leaf</tissue>
    </source>
</reference>
<evidence type="ECO:0000256" key="1">
    <source>
        <dbReference type="SAM" id="MobiDB-lite"/>
    </source>
</evidence>
<dbReference type="PANTHER" id="PTHR31840:SF1">
    <property type="entry name" value="COILED-COIL DOMAIN-CONTAINING PROTEIN 97"/>
    <property type="match status" value="1"/>
</dbReference>
<dbReference type="InterPro" id="IPR040233">
    <property type="entry name" value="CCD97-like_C"/>
</dbReference>
<accession>A0A7J7KYN0</accession>